<dbReference type="GeneID" id="54562163"/>
<evidence type="ECO:0000256" key="1">
    <source>
        <dbReference type="ARBA" id="ARBA00022857"/>
    </source>
</evidence>
<proteinExistence type="predicted"/>
<dbReference type="OrthoDB" id="9984533at2759"/>
<organism evidence="4 5">
    <name type="scientific">Zasmidium cellare ATCC 36951</name>
    <dbReference type="NCBI Taxonomy" id="1080233"/>
    <lineage>
        <taxon>Eukaryota</taxon>
        <taxon>Fungi</taxon>
        <taxon>Dikarya</taxon>
        <taxon>Ascomycota</taxon>
        <taxon>Pezizomycotina</taxon>
        <taxon>Dothideomycetes</taxon>
        <taxon>Dothideomycetidae</taxon>
        <taxon>Mycosphaerellales</taxon>
        <taxon>Mycosphaerellaceae</taxon>
        <taxon>Zasmidium</taxon>
    </lineage>
</organism>
<dbReference type="EMBL" id="ML993619">
    <property type="protein sequence ID" value="KAF2161394.1"/>
    <property type="molecule type" value="Genomic_DNA"/>
</dbReference>
<dbReference type="Gene3D" id="3.90.25.10">
    <property type="entry name" value="UDP-galactose 4-epimerase, domain 1"/>
    <property type="match status" value="1"/>
</dbReference>
<dbReference type="InterPro" id="IPR008030">
    <property type="entry name" value="NmrA-like"/>
</dbReference>
<dbReference type="InterPro" id="IPR036291">
    <property type="entry name" value="NAD(P)-bd_dom_sf"/>
</dbReference>
<name>A0A6A6C2Q7_ZASCE</name>
<evidence type="ECO:0000313" key="5">
    <source>
        <dbReference type="Proteomes" id="UP000799537"/>
    </source>
</evidence>
<evidence type="ECO:0000259" key="3">
    <source>
        <dbReference type="Pfam" id="PF05368"/>
    </source>
</evidence>
<keyword evidence="5" id="KW-1185">Reference proteome</keyword>
<sequence length="307" mass="33989">MGERAIKKVIVLSASGNIGRPIVEALIAHPSNFQVSAVTRDKSKSFFPDRVTVLESDYSPDSLRSIFAGQDAVVSTMAPTSVAHQGQIIDVAIECDVVRFLPTEYGVDTSNSELLEKYLPIVKSKPEIVKYLRSKEDRISWTCIINGSFFDWSLRSPMVWNIPEQKAVIFDGGDKEFEATTLKQVALTVAAVLSPECQAATANRYVYVNSFTLTQNQVLAALEKTTADKFEVKHESVGDWHREAIEAVERDPKSRVGMSKMFVANIYNVGGLNQYSKYSGGLWNDRLGLPKPGLQEVVDSFVKENSA</sequence>
<dbReference type="AlphaFoldDB" id="A0A6A6C2Q7"/>
<dbReference type="SUPFAM" id="SSF51735">
    <property type="entry name" value="NAD(P)-binding Rossmann-fold domains"/>
    <property type="match status" value="1"/>
</dbReference>
<dbReference type="PANTHER" id="PTHR47706:SF9">
    <property type="entry name" value="NMRA-LIKE DOMAIN-CONTAINING PROTEIN-RELATED"/>
    <property type="match status" value="1"/>
</dbReference>
<accession>A0A6A6C2Q7</accession>
<keyword evidence="1" id="KW-0521">NADP</keyword>
<protein>
    <recommendedName>
        <fullName evidence="3">NmrA-like domain-containing protein</fullName>
    </recommendedName>
</protein>
<dbReference type="GO" id="GO:0016491">
    <property type="term" value="F:oxidoreductase activity"/>
    <property type="evidence" value="ECO:0007669"/>
    <property type="project" value="UniProtKB-KW"/>
</dbReference>
<dbReference type="Gene3D" id="3.40.50.720">
    <property type="entry name" value="NAD(P)-binding Rossmann-like Domain"/>
    <property type="match status" value="1"/>
</dbReference>
<dbReference type="RefSeq" id="XP_033662283.1">
    <property type="nucleotide sequence ID" value="XM_033808891.1"/>
</dbReference>
<keyword evidence="2" id="KW-0560">Oxidoreductase</keyword>
<evidence type="ECO:0000313" key="4">
    <source>
        <dbReference type="EMBL" id="KAF2161394.1"/>
    </source>
</evidence>
<dbReference type="Proteomes" id="UP000799537">
    <property type="component" value="Unassembled WGS sequence"/>
</dbReference>
<evidence type="ECO:0000256" key="2">
    <source>
        <dbReference type="ARBA" id="ARBA00023002"/>
    </source>
</evidence>
<dbReference type="PANTHER" id="PTHR47706">
    <property type="entry name" value="NMRA-LIKE FAMILY PROTEIN"/>
    <property type="match status" value="1"/>
</dbReference>
<dbReference type="Pfam" id="PF05368">
    <property type="entry name" value="NmrA"/>
    <property type="match status" value="1"/>
</dbReference>
<feature type="domain" description="NmrA-like" evidence="3">
    <location>
        <begin position="7"/>
        <end position="233"/>
    </location>
</feature>
<dbReference type="InterPro" id="IPR045312">
    <property type="entry name" value="PCBER-like"/>
</dbReference>
<gene>
    <name evidence="4" type="ORF">M409DRAFT_28128</name>
</gene>
<dbReference type="InterPro" id="IPR051609">
    <property type="entry name" value="NmrA/Isoflavone_reductase-like"/>
</dbReference>
<dbReference type="CDD" id="cd05259">
    <property type="entry name" value="PCBER_SDR_a"/>
    <property type="match status" value="1"/>
</dbReference>
<reference evidence="4" key="1">
    <citation type="journal article" date="2020" name="Stud. Mycol.">
        <title>101 Dothideomycetes genomes: a test case for predicting lifestyles and emergence of pathogens.</title>
        <authorList>
            <person name="Haridas S."/>
            <person name="Albert R."/>
            <person name="Binder M."/>
            <person name="Bloem J."/>
            <person name="Labutti K."/>
            <person name="Salamov A."/>
            <person name="Andreopoulos B."/>
            <person name="Baker S."/>
            <person name="Barry K."/>
            <person name="Bills G."/>
            <person name="Bluhm B."/>
            <person name="Cannon C."/>
            <person name="Castanera R."/>
            <person name="Culley D."/>
            <person name="Daum C."/>
            <person name="Ezra D."/>
            <person name="Gonzalez J."/>
            <person name="Henrissat B."/>
            <person name="Kuo A."/>
            <person name="Liang C."/>
            <person name="Lipzen A."/>
            <person name="Lutzoni F."/>
            <person name="Magnuson J."/>
            <person name="Mondo S."/>
            <person name="Nolan M."/>
            <person name="Ohm R."/>
            <person name="Pangilinan J."/>
            <person name="Park H.-J."/>
            <person name="Ramirez L."/>
            <person name="Alfaro M."/>
            <person name="Sun H."/>
            <person name="Tritt A."/>
            <person name="Yoshinaga Y."/>
            <person name="Zwiers L.-H."/>
            <person name="Turgeon B."/>
            <person name="Goodwin S."/>
            <person name="Spatafora J."/>
            <person name="Crous P."/>
            <person name="Grigoriev I."/>
        </authorList>
    </citation>
    <scope>NUCLEOTIDE SEQUENCE</scope>
    <source>
        <strain evidence="4">ATCC 36951</strain>
    </source>
</reference>